<name>A0A4R2BRH1_9HYPH</name>
<sequence>MLINLENLDQALDRSFEAAVDPSLWPDVLNKLTAATGSYGANIIPANARSPDLIIATDSMKSPLEHYFDNGWHINEWRLRGIPLVLKHGTARDQQYTTREQFERLDYFRFQAKYGIGRSCIIGFSSPDDLLCLALHRRLESDFFSDEEAVIFQKARERLMASAMVMRGLSASRVGGMIEAFRSTGVAAIFFDRFCRVTEVTPDAEGLFGEEIYISKRTICSRVPNVTTAIQKRMRSVTTERWLRPDEPSGAITIPRDGVRPMVLRVQRLGGNLPDFFAHSVGVCLIEDTGRQQRHNLQQLRQLFGLTSTQAIIATMISQGMTLQNVAQDRAISYETARSHLRSIFSKTNTRRQAELATLLTRLNLVDLPSPTP</sequence>
<dbReference type="EMBL" id="SLVU01000008">
    <property type="protein sequence ID" value="TCN30191.1"/>
    <property type="molecule type" value="Genomic_DNA"/>
</dbReference>
<accession>A0A4R2BRH1</accession>
<evidence type="ECO:0000313" key="3">
    <source>
        <dbReference type="Proteomes" id="UP000295043"/>
    </source>
</evidence>
<proteinExistence type="predicted"/>
<reference evidence="2 3" key="1">
    <citation type="submission" date="2019-03" db="EMBL/GenBank/DDBJ databases">
        <title>Genomic Encyclopedia of Type Strains, Phase IV (KMG-V): Genome sequencing to study the core and pangenomes of soil and plant-associated prokaryotes.</title>
        <authorList>
            <person name="Whitman W."/>
        </authorList>
    </citation>
    <scope>NUCLEOTIDE SEQUENCE [LARGE SCALE GENOMIC DNA]</scope>
    <source>
        <strain evidence="2 3">23C40</strain>
    </source>
</reference>
<dbReference type="InterPro" id="IPR036388">
    <property type="entry name" value="WH-like_DNA-bd_sf"/>
</dbReference>
<dbReference type="GO" id="GO:0003677">
    <property type="term" value="F:DNA binding"/>
    <property type="evidence" value="ECO:0007669"/>
    <property type="project" value="UniProtKB-KW"/>
</dbReference>
<dbReference type="GO" id="GO:0006355">
    <property type="term" value="P:regulation of DNA-templated transcription"/>
    <property type="evidence" value="ECO:0007669"/>
    <property type="project" value="InterPro"/>
</dbReference>
<gene>
    <name evidence="2" type="ORF">EV184_10862</name>
</gene>
<dbReference type="Gene3D" id="1.10.10.10">
    <property type="entry name" value="Winged helix-like DNA-binding domain superfamily/Winged helix DNA-binding domain"/>
    <property type="match status" value="1"/>
</dbReference>
<evidence type="ECO:0000259" key="1">
    <source>
        <dbReference type="PROSITE" id="PS50043"/>
    </source>
</evidence>
<dbReference type="InterPro" id="IPR000792">
    <property type="entry name" value="Tscrpt_reg_LuxR_C"/>
</dbReference>
<dbReference type="RefSeq" id="WP_132075607.1">
    <property type="nucleotide sequence ID" value="NZ_SLVU01000008.1"/>
</dbReference>
<organism evidence="2 3">
    <name type="scientific">Sinorhizobium americanum</name>
    <dbReference type="NCBI Taxonomy" id="194963"/>
    <lineage>
        <taxon>Bacteria</taxon>
        <taxon>Pseudomonadati</taxon>
        <taxon>Pseudomonadota</taxon>
        <taxon>Alphaproteobacteria</taxon>
        <taxon>Hyphomicrobiales</taxon>
        <taxon>Rhizobiaceae</taxon>
        <taxon>Sinorhizobium/Ensifer group</taxon>
        <taxon>Sinorhizobium</taxon>
    </lineage>
</organism>
<dbReference type="PROSITE" id="PS50043">
    <property type="entry name" value="HTH_LUXR_2"/>
    <property type="match status" value="1"/>
</dbReference>
<dbReference type="SMART" id="SM00421">
    <property type="entry name" value="HTH_LUXR"/>
    <property type="match status" value="1"/>
</dbReference>
<evidence type="ECO:0000313" key="2">
    <source>
        <dbReference type="EMBL" id="TCN30191.1"/>
    </source>
</evidence>
<dbReference type="Proteomes" id="UP000295043">
    <property type="component" value="Unassembled WGS sequence"/>
</dbReference>
<dbReference type="AlphaFoldDB" id="A0A4R2BRH1"/>
<feature type="domain" description="HTH luxR-type" evidence="1">
    <location>
        <begin position="299"/>
        <end position="364"/>
    </location>
</feature>
<keyword evidence="2" id="KW-0238">DNA-binding</keyword>
<dbReference type="SUPFAM" id="SSF46894">
    <property type="entry name" value="C-terminal effector domain of the bipartite response regulators"/>
    <property type="match status" value="1"/>
</dbReference>
<dbReference type="InterPro" id="IPR016032">
    <property type="entry name" value="Sig_transdc_resp-reg_C-effctor"/>
</dbReference>
<comment type="caution">
    <text evidence="2">The sequence shown here is derived from an EMBL/GenBank/DDBJ whole genome shotgun (WGS) entry which is preliminary data.</text>
</comment>
<protein>
    <submittedName>
        <fullName evidence="2">DNA-binding CsgD family transcriptional regulator</fullName>
    </submittedName>
</protein>